<keyword evidence="3" id="KW-0233">DNA recombination</keyword>
<comment type="caution">
    <text evidence="5">The sequence shown here is derived from an EMBL/GenBank/DDBJ whole genome shotgun (WGS) entry which is preliminary data.</text>
</comment>
<dbReference type="GO" id="GO:0003677">
    <property type="term" value="F:DNA binding"/>
    <property type="evidence" value="ECO:0007669"/>
    <property type="project" value="UniProtKB-KW"/>
</dbReference>
<dbReference type="PANTHER" id="PTHR30349">
    <property type="entry name" value="PHAGE INTEGRASE-RELATED"/>
    <property type="match status" value="1"/>
</dbReference>
<feature type="domain" description="Tyr recombinase" evidence="4">
    <location>
        <begin position="159"/>
        <end position="346"/>
    </location>
</feature>
<dbReference type="PANTHER" id="PTHR30349:SF64">
    <property type="entry name" value="PROPHAGE INTEGRASE INTD-RELATED"/>
    <property type="match status" value="1"/>
</dbReference>
<evidence type="ECO:0000313" key="6">
    <source>
        <dbReference type="Proteomes" id="UP000477722"/>
    </source>
</evidence>
<protein>
    <submittedName>
        <fullName evidence="5">Tyrosine-type recombinase/integrase</fullName>
    </submittedName>
</protein>
<evidence type="ECO:0000256" key="3">
    <source>
        <dbReference type="ARBA" id="ARBA00023172"/>
    </source>
</evidence>
<dbReference type="Pfam" id="PF00589">
    <property type="entry name" value="Phage_integrase"/>
    <property type="match status" value="1"/>
</dbReference>
<dbReference type="InterPro" id="IPR013762">
    <property type="entry name" value="Integrase-like_cat_sf"/>
</dbReference>
<evidence type="ECO:0000256" key="2">
    <source>
        <dbReference type="ARBA" id="ARBA00023125"/>
    </source>
</evidence>
<keyword evidence="2" id="KW-0238">DNA-binding</keyword>
<gene>
    <name evidence="5" type="ORF">G5C65_06460</name>
</gene>
<dbReference type="GO" id="GO:0006310">
    <property type="term" value="P:DNA recombination"/>
    <property type="evidence" value="ECO:0007669"/>
    <property type="project" value="UniProtKB-KW"/>
</dbReference>
<dbReference type="RefSeq" id="WP_165297661.1">
    <property type="nucleotide sequence ID" value="NZ_JAAKZZ010000040.1"/>
</dbReference>
<dbReference type="EMBL" id="JAAKZZ010000040">
    <property type="protein sequence ID" value="NGO68003.1"/>
    <property type="molecule type" value="Genomic_DNA"/>
</dbReference>
<dbReference type="Gene3D" id="1.10.150.130">
    <property type="match status" value="1"/>
</dbReference>
<dbReference type="SUPFAM" id="SSF56349">
    <property type="entry name" value="DNA breaking-rejoining enzymes"/>
    <property type="match status" value="1"/>
</dbReference>
<dbReference type="GO" id="GO:0015074">
    <property type="term" value="P:DNA integration"/>
    <property type="evidence" value="ECO:0007669"/>
    <property type="project" value="InterPro"/>
</dbReference>
<evidence type="ECO:0000256" key="1">
    <source>
        <dbReference type="ARBA" id="ARBA00008857"/>
    </source>
</evidence>
<accession>A0A6G4WSM7</accession>
<evidence type="ECO:0000313" key="5">
    <source>
        <dbReference type="EMBL" id="NGO68003.1"/>
    </source>
</evidence>
<evidence type="ECO:0000259" key="4">
    <source>
        <dbReference type="PROSITE" id="PS51898"/>
    </source>
</evidence>
<sequence length="373" mass="43377">MAYIERRGNNWRVRYKLPNGKYATDPDKFSTKTAAKARAEKIESDQREGTFTDPQRHTTKVGAYVPGWFDRMRFETPNERTKRSQWRVHIEPQWGHREFRSITRAQVQEWVNGMRDQHGSRTVNAVYGTFRQIMRHAEVDDYVVRNPCRMIELPDATAEERKAATPLEVIRLASAVGPFFPLVVATAYTGCRWGEVTGARRASVRHFRGDNERRKGRRLYIHTRAEAGTLKDGKPRKGKSYRDLALPEWLAEIFDEQLAGHDSEYVFPSMRGKALRPKAFGEVWQPARDRIKPGFRFHDLRHSHETWMEADRTPEVLRNKRMGHKSGKMSQHYSHTTGDMEEDLMTDLTKRWQASLSAAGVDDWRRLWVPGGP</sequence>
<dbReference type="AlphaFoldDB" id="A0A6G4WSM7"/>
<dbReference type="Proteomes" id="UP000477722">
    <property type="component" value="Unassembled WGS sequence"/>
</dbReference>
<organism evidence="5 6">
    <name type="scientific">Streptomyces boncukensis</name>
    <dbReference type="NCBI Taxonomy" id="2711219"/>
    <lineage>
        <taxon>Bacteria</taxon>
        <taxon>Bacillati</taxon>
        <taxon>Actinomycetota</taxon>
        <taxon>Actinomycetes</taxon>
        <taxon>Kitasatosporales</taxon>
        <taxon>Streptomycetaceae</taxon>
        <taxon>Streptomyces</taxon>
    </lineage>
</organism>
<dbReference type="InterPro" id="IPR010998">
    <property type="entry name" value="Integrase_recombinase_N"/>
</dbReference>
<dbReference type="InterPro" id="IPR002104">
    <property type="entry name" value="Integrase_catalytic"/>
</dbReference>
<name>A0A6G4WSM7_9ACTN</name>
<dbReference type="InterPro" id="IPR011010">
    <property type="entry name" value="DNA_brk_join_enz"/>
</dbReference>
<dbReference type="PROSITE" id="PS51898">
    <property type="entry name" value="TYR_RECOMBINASE"/>
    <property type="match status" value="1"/>
</dbReference>
<keyword evidence="6" id="KW-1185">Reference proteome</keyword>
<dbReference type="Gene3D" id="1.10.443.10">
    <property type="entry name" value="Intergrase catalytic core"/>
    <property type="match status" value="1"/>
</dbReference>
<reference evidence="5 6" key="1">
    <citation type="submission" date="2020-02" db="EMBL/GenBank/DDBJ databases">
        <title>Whole-genome analyses of novel actinobacteria.</title>
        <authorList>
            <person name="Sahin N."/>
            <person name="Tatar D."/>
        </authorList>
    </citation>
    <scope>NUCLEOTIDE SEQUENCE [LARGE SCALE GENOMIC DNA]</scope>
    <source>
        <strain evidence="5 6">SB3404</strain>
    </source>
</reference>
<comment type="similarity">
    <text evidence="1">Belongs to the 'phage' integrase family.</text>
</comment>
<dbReference type="InterPro" id="IPR050090">
    <property type="entry name" value="Tyrosine_recombinase_XerCD"/>
</dbReference>
<proteinExistence type="inferred from homology"/>